<organism evidence="3 4">
    <name type="scientific">Hemibagrus guttatus</name>
    <dbReference type="NCBI Taxonomy" id="175788"/>
    <lineage>
        <taxon>Eukaryota</taxon>
        <taxon>Metazoa</taxon>
        <taxon>Chordata</taxon>
        <taxon>Craniata</taxon>
        <taxon>Vertebrata</taxon>
        <taxon>Euteleostomi</taxon>
        <taxon>Actinopterygii</taxon>
        <taxon>Neopterygii</taxon>
        <taxon>Teleostei</taxon>
        <taxon>Ostariophysi</taxon>
        <taxon>Siluriformes</taxon>
        <taxon>Bagridae</taxon>
        <taxon>Hemibagrus</taxon>
    </lineage>
</organism>
<keyword evidence="4" id="KW-1185">Reference proteome</keyword>
<dbReference type="InterPro" id="IPR058770">
    <property type="entry name" value="PWI_ABCF3"/>
</dbReference>
<proteinExistence type="predicted"/>
<dbReference type="AlphaFoldDB" id="A0AAE0V6W8"/>
<feature type="region of interest" description="Disordered" evidence="1">
    <location>
        <begin position="128"/>
        <end position="149"/>
    </location>
</feature>
<evidence type="ECO:0000313" key="3">
    <source>
        <dbReference type="EMBL" id="KAK3545926.1"/>
    </source>
</evidence>
<evidence type="ECO:0000256" key="1">
    <source>
        <dbReference type="SAM" id="MobiDB-lite"/>
    </source>
</evidence>
<gene>
    <name evidence="3" type="ORF">QTP70_016977</name>
</gene>
<dbReference type="Pfam" id="PF26051">
    <property type="entry name" value="PWI_ABCF3"/>
    <property type="match status" value="1"/>
</dbReference>
<reference evidence="3" key="1">
    <citation type="submission" date="2023-06" db="EMBL/GenBank/DDBJ databases">
        <title>Male Hemibagrus guttatus genome.</title>
        <authorList>
            <person name="Bian C."/>
        </authorList>
    </citation>
    <scope>NUCLEOTIDE SEQUENCE</scope>
    <source>
        <strain evidence="3">Male_cb2023</strain>
        <tissue evidence="3">Muscle</tissue>
    </source>
</reference>
<feature type="domain" description="ABCF3 PWI-like helical bundle" evidence="2">
    <location>
        <begin position="1"/>
        <end position="73"/>
    </location>
</feature>
<comment type="caution">
    <text evidence="3">The sequence shown here is derived from an EMBL/GenBank/DDBJ whole genome shotgun (WGS) entry which is preliminary data.</text>
</comment>
<dbReference type="Proteomes" id="UP001274896">
    <property type="component" value="Unassembled WGS sequence"/>
</dbReference>
<feature type="non-terminal residue" evidence="3">
    <location>
        <position position="149"/>
    </location>
</feature>
<protein>
    <recommendedName>
        <fullName evidence="2">ABCF3 PWI-like helical bundle domain-containing protein</fullName>
    </recommendedName>
</protein>
<evidence type="ECO:0000259" key="2">
    <source>
        <dbReference type="Pfam" id="PF26051"/>
    </source>
</evidence>
<dbReference type="EMBL" id="JAUCMX010000005">
    <property type="protein sequence ID" value="KAK3545926.1"/>
    <property type="molecule type" value="Genomic_DNA"/>
</dbReference>
<name>A0AAE0V6W8_9TELE</name>
<sequence length="149" mass="16553">MATYVDILKSEFPEIDTEVFDYITGVLDSGGSDFEDGEEVFDAVGGVLQEVAADKNEDDIRNICLQLFNTLKINNCHSNQRQVLLDAPVQLSQISAESESAVNDVQGIWMVKRAQGTTVDAKKLEKAEAKLRAKHERRNEKDSQKPANP</sequence>
<evidence type="ECO:0000313" key="4">
    <source>
        <dbReference type="Proteomes" id="UP001274896"/>
    </source>
</evidence>
<accession>A0AAE0V6W8</accession>